<dbReference type="InterPro" id="IPR027417">
    <property type="entry name" value="P-loop_NTPase"/>
</dbReference>
<dbReference type="GO" id="GO:0003723">
    <property type="term" value="F:RNA binding"/>
    <property type="evidence" value="ECO:0007669"/>
    <property type="project" value="TreeGrafter"/>
</dbReference>
<dbReference type="Gene3D" id="3.40.50.300">
    <property type="entry name" value="P-loop containing nucleotide triphosphate hydrolases"/>
    <property type="match status" value="1"/>
</dbReference>
<dbReference type="GO" id="GO:0071013">
    <property type="term" value="C:catalytic step 2 spliceosome"/>
    <property type="evidence" value="ECO:0007669"/>
    <property type="project" value="TreeGrafter"/>
</dbReference>
<dbReference type="OrthoDB" id="10253254at2759"/>
<organism evidence="1 2">
    <name type="scientific">Linnemannia gamsii</name>
    <dbReference type="NCBI Taxonomy" id="64522"/>
    <lineage>
        <taxon>Eukaryota</taxon>
        <taxon>Fungi</taxon>
        <taxon>Fungi incertae sedis</taxon>
        <taxon>Mucoromycota</taxon>
        <taxon>Mortierellomycotina</taxon>
        <taxon>Mortierellomycetes</taxon>
        <taxon>Mortierellales</taxon>
        <taxon>Mortierellaceae</taxon>
        <taxon>Linnemannia</taxon>
    </lineage>
</organism>
<sequence>MAFWKPGTVAPGSLVDREAEKDSEATIITFSDAKYSTMAMSEQRKQLPVYKHRTEILYLLENYQVVVLVGQTGSGKTTREYPCVPTGKHDIRVRKSCW</sequence>
<name>A0A9P6R9A5_9FUNG</name>
<dbReference type="SUPFAM" id="SSF52540">
    <property type="entry name" value="P-loop containing nucleoside triphosphate hydrolases"/>
    <property type="match status" value="1"/>
</dbReference>
<comment type="caution">
    <text evidence="1">The sequence shown here is derived from an EMBL/GenBank/DDBJ whole genome shotgun (WGS) entry which is preliminary data.</text>
</comment>
<dbReference type="PANTHER" id="PTHR18934:SF136">
    <property type="entry name" value="ATP-DEPENDENT RNA HELICASE DHX35-RELATED"/>
    <property type="match status" value="1"/>
</dbReference>
<proteinExistence type="predicted"/>
<dbReference type="GO" id="GO:0004386">
    <property type="term" value="F:helicase activity"/>
    <property type="evidence" value="ECO:0007669"/>
    <property type="project" value="TreeGrafter"/>
</dbReference>
<accession>A0A9P6R9A5</accession>
<dbReference type="Proteomes" id="UP000823405">
    <property type="component" value="Unassembled WGS sequence"/>
</dbReference>
<dbReference type="AlphaFoldDB" id="A0A9P6R9A5"/>
<dbReference type="EMBL" id="JAAAIN010000430">
    <property type="protein sequence ID" value="KAG0314616.1"/>
    <property type="molecule type" value="Genomic_DNA"/>
</dbReference>
<gene>
    <name evidence="1" type="ORF">BGZ97_009117</name>
</gene>
<evidence type="ECO:0008006" key="3">
    <source>
        <dbReference type="Google" id="ProtNLM"/>
    </source>
</evidence>
<dbReference type="PANTHER" id="PTHR18934">
    <property type="entry name" value="ATP-DEPENDENT RNA HELICASE"/>
    <property type="match status" value="1"/>
</dbReference>
<keyword evidence="2" id="KW-1185">Reference proteome</keyword>
<protein>
    <recommendedName>
        <fullName evidence="3">P-loop containing nucleoside triphosphate hydrolase protein</fullName>
    </recommendedName>
</protein>
<reference evidence="1" key="1">
    <citation type="journal article" date="2020" name="Fungal Divers.">
        <title>Resolving the Mortierellaceae phylogeny through synthesis of multi-gene phylogenetics and phylogenomics.</title>
        <authorList>
            <person name="Vandepol N."/>
            <person name="Liber J."/>
            <person name="Desiro A."/>
            <person name="Na H."/>
            <person name="Kennedy M."/>
            <person name="Barry K."/>
            <person name="Grigoriev I.V."/>
            <person name="Miller A.N."/>
            <person name="O'Donnell K."/>
            <person name="Stajich J.E."/>
            <person name="Bonito G."/>
        </authorList>
    </citation>
    <scope>NUCLEOTIDE SEQUENCE</scope>
    <source>
        <strain evidence="1">NVP60</strain>
    </source>
</reference>
<evidence type="ECO:0000313" key="1">
    <source>
        <dbReference type="EMBL" id="KAG0314616.1"/>
    </source>
</evidence>
<evidence type="ECO:0000313" key="2">
    <source>
        <dbReference type="Proteomes" id="UP000823405"/>
    </source>
</evidence>